<dbReference type="InterPro" id="IPR011701">
    <property type="entry name" value="MFS"/>
</dbReference>
<dbReference type="Gene3D" id="1.20.1250.20">
    <property type="entry name" value="MFS general substrate transporter like domains"/>
    <property type="match status" value="1"/>
</dbReference>
<evidence type="ECO:0000259" key="8">
    <source>
        <dbReference type="PROSITE" id="PS50850"/>
    </source>
</evidence>
<evidence type="ECO:0000256" key="6">
    <source>
        <dbReference type="ARBA" id="ARBA00023136"/>
    </source>
</evidence>
<evidence type="ECO:0000256" key="7">
    <source>
        <dbReference type="SAM" id="Phobius"/>
    </source>
</evidence>
<dbReference type="EMBL" id="AP019368">
    <property type="protein sequence ID" value="BBH54557.1"/>
    <property type="molecule type" value="Genomic_DNA"/>
</dbReference>
<keyword evidence="2" id="KW-0813">Transport</keyword>
<dbReference type="InterPro" id="IPR020846">
    <property type="entry name" value="MFS_dom"/>
</dbReference>
<comment type="subcellular location">
    <subcellularLocation>
        <location evidence="1">Cell membrane</location>
        <topology evidence="1">Multi-pass membrane protein</topology>
    </subcellularLocation>
</comment>
<name>A0A4V0P2V6_FLUSA</name>
<dbReference type="GO" id="GO:0022857">
    <property type="term" value="F:transmembrane transporter activity"/>
    <property type="evidence" value="ECO:0007669"/>
    <property type="project" value="InterPro"/>
</dbReference>
<evidence type="ECO:0000256" key="1">
    <source>
        <dbReference type="ARBA" id="ARBA00004651"/>
    </source>
</evidence>
<keyword evidence="5 7" id="KW-1133">Transmembrane helix</keyword>
<protein>
    <submittedName>
        <fullName evidence="9">MFS transporter</fullName>
    </submittedName>
</protein>
<dbReference type="RefSeq" id="WP_172603981.1">
    <property type="nucleotide sequence ID" value="NZ_AP019368.1"/>
</dbReference>
<feature type="transmembrane region" description="Helical" evidence="7">
    <location>
        <begin position="137"/>
        <end position="156"/>
    </location>
</feature>
<dbReference type="InterPro" id="IPR005829">
    <property type="entry name" value="Sugar_transporter_CS"/>
</dbReference>
<feature type="transmembrane region" description="Helical" evidence="7">
    <location>
        <begin position="76"/>
        <end position="94"/>
    </location>
</feature>
<feature type="transmembrane region" description="Helical" evidence="7">
    <location>
        <begin position="45"/>
        <end position="64"/>
    </location>
</feature>
<sequence>MREFAGLPRSLYILLVGHFINRLGSFVVMFLAVNLTNTNQFTVEFIGVIVSILGVGSFLAGPLGGLLSDLYGRKKILVWSLLFNSILLLILALVKSKISILTVVFLLGFLGNMYRPAASSLISDIVPNNDLLRAYRLYHWSFNLAGTVGAALAGYILSKGFFLLSAINAFSSFIYALVIWIFIKEIKTQKVARKISLLSKPFFDPIFFKLFMITTIGNIVFTQLYVSWAIDLTKRGISTTEYGYLLSVNGLLIIFLQPLLGPYIRNFRPKYVLALSAILIGIGFGMNAFTGTFLYYLVSVAFWSLGEIISAGIVLSIAAKIAPIELKGVYQGTCQMTFTIPQFISPIFGSFILGNFGSTTLWISCFIINVFVAIAYLLYRAEDERFSTSSLVTK</sequence>
<proteinExistence type="predicted"/>
<feature type="domain" description="Major facilitator superfamily (MFS) profile" evidence="8">
    <location>
        <begin position="10"/>
        <end position="384"/>
    </location>
</feature>
<dbReference type="PANTHER" id="PTHR23517">
    <property type="entry name" value="RESISTANCE PROTEIN MDTM, PUTATIVE-RELATED-RELATED"/>
    <property type="match status" value="1"/>
</dbReference>
<dbReference type="PROSITE" id="PS00216">
    <property type="entry name" value="SUGAR_TRANSPORT_1"/>
    <property type="match status" value="1"/>
</dbReference>
<keyword evidence="4 7" id="KW-0812">Transmembrane</keyword>
<dbReference type="PROSITE" id="PS50850">
    <property type="entry name" value="MFS"/>
    <property type="match status" value="1"/>
</dbReference>
<evidence type="ECO:0000256" key="3">
    <source>
        <dbReference type="ARBA" id="ARBA00022475"/>
    </source>
</evidence>
<dbReference type="SUPFAM" id="SSF103473">
    <property type="entry name" value="MFS general substrate transporter"/>
    <property type="match status" value="1"/>
</dbReference>
<dbReference type="PANTHER" id="PTHR23517:SF2">
    <property type="entry name" value="MULTIDRUG RESISTANCE PROTEIN MDTH"/>
    <property type="match status" value="1"/>
</dbReference>
<feature type="transmembrane region" description="Helical" evidence="7">
    <location>
        <begin position="359"/>
        <end position="379"/>
    </location>
</feature>
<evidence type="ECO:0000313" key="10">
    <source>
        <dbReference type="Proteomes" id="UP000291236"/>
    </source>
</evidence>
<organism evidence="9 10">
    <name type="scientific">Fluviispira sanaruensis</name>
    <dbReference type="NCBI Taxonomy" id="2493639"/>
    <lineage>
        <taxon>Bacteria</taxon>
        <taxon>Pseudomonadati</taxon>
        <taxon>Bdellovibrionota</taxon>
        <taxon>Oligoflexia</taxon>
        <taxon>Silvanigrellales</taxon>
        <taxon>Silvanigrellaceae</taxon>
        <taxon>Fluviispira</taxon>
    </lineage>
</organism>
<accession>A0A4V0P2V6</accession>
<feature type="transmembrane region" description="Helical" evidence="7">
    <location>
        <begin position="206"/>
        <end position="230"/>
    </location>
</feature>
<dbReference type="InterPro" id="IPR036259">
    <property type="entry name" value="MFS_trans_sf"/>
</dbReference>
<keyword evidence="3" id="KW-1003">Cell membrane</keyword>
<feature type="transmembrane region" description="Helical" evidence="7">
    <location>
        <begin position="162"/>
        <end position="183"/>
    </location>
</feature>
<feature type="transmembrane region" description="Helical" evidence="7">
    <location>
        <begin position="100"/>
        <end position="117"/>
    </location>
</feature>
<reference evidence="9 10" key="1">
    <citation type="submission" date="2018-12" db="EMBL/GenBank/DDBJ databases">
        <title>Rubrispira sanarue gen. nov., sp., nov., a member of the order Silvanigrellales, isolated from a brackish lake in Hamamatsu Japan.</title>
        <authorList>
            <person name="Maejima Y."/>
            <person name="Iino T."/>
            <person name="Muraguchi Y."/>
            <person name="Fukuda K."/>
            <person name="Nojiri H."/>
            <person name="Ohkuma M."/>
            <person name="Moriuchi R."/>
            <person name="Dohra H."/>
            <person name="Kimbara K."/>
            <person name="Shintani M."/>
        </authorList>
    </citation>
    <scope>NUCLEOTIDE SEQUENCE [LARGE SCALE GENOMIC DNA]</scope>
    <source>
        <strain evidence="9 10">RF1110005</strain>
    </source>
</reference>
<keyword evidence="6 7" id="KW-0472">Membrane</keyword>
<feature type="transmembrane region" description="Helical" evidence="7">
    <location>
        <begin position="334"/>
        <end position="353"/>
    </location>
</feature>
<gene>
    <name evidence="9" type="ORF">JCM31447_30280</name>
</gene>
<feature type="transmembrane region" description="Helical" evidence="7">
    <location>
        <begin position="272"/>
        <end position="296"/>
    </location>
</feature>
<feature type="transmembrane region" description="Helical" evidence="7">
    <location>
        <begin position="302"/>
        <end position="322"/>
    </location>
</feature>
<dbReference type="Proteomes" id="UP000291236">
    <property type="component" value="Chromosome"/>
</dbReference>
<dbReference type="GO" id="GO:0005886">
    <property type="term" value="C:plasma membrane"/>
    <property type="evidence" value="ECO:0007669"/>
    <property type="project" value="UniProtKB-SubCell"/>
</dbReference>
<evidence type="ECO:0000313" key="9">
    <source>
        <dbReference type="EMBL" id="BBH54557.1"/>
    </source>
</evidence>
<evidence type="ECO:0000256" key="5">
    <source>
        <dbReference type="ARBA" id="ARBA00022989"/>
    </source>
</evidence>
<keyword evidence="10" id="KW-1185">Reference proteome</keyword>
<evidence type="ECO:0000256" key="4">
    <source>
        <dbReference type="ARBA" id="ARBA00022692"/>
    </source>
</evidence>
<dbReference type="Pfam" id="PF07690">
    <property type="entry name" value="MFS_1"/>
    <property type="match status" value="1"/>
</dbReference>
<dbReference type="InterPro" id="IPR050171">
    <property type="entry name" value="MFS_Transporters"/>
</dbReference>
<feature type="transmembrane region" description="Helical" evidence="7">
    <location>
        <begin position="12"/>
        <end position="33"/>
    </location>
</feature>
<evidence type="ECO:0000256" key="2">
    <source>
        <dbReference type="ARBA" id="ARBA00022448"/>
    </source>
</evidence>
<dbReference type="KEGG" id="sbf:JCM31447_30280"/>
<dbReference type="AlphaFoldDB" id="A0A4V0P2V6"/>
<feature type="transmembrane region" description="Helical" evidence="7">
    <location>
        <begin position="242"/>
        <end position="260"/>
    </location>
</feature>